<sequence length="109" mass="11922">MIGRVGCSRGVPHPHLFSHHSPAKHVCCYSSLLLFFPLLQQPSPSPSTSLLLANRLYASKIKNITSTTHHQISCKNSNNWTSRYDVQNPLSRMGGGAITLQKQTPSAPA</sequence>
<dbReference type="Proteomes" id="UP000276215">
    <property type="component" value="Unassembled WGS sequence"/>
</dbReference>
<evidence type="ECO:0000313" key="2">
    <source>
        <dbReference type="Proteomes" id="UP000276215"/>
    </source>
</evidence>
<protein>
    <submittedName>
        <fullName evidence="1">Uncharacterized protein</fullName>
    </submittedName>
</protein>
<dbReference type="AlphaFoldDB" id="A0A3N4K1Y9"/>
<reference evidence="1 2" key="1">
    <citation type="journal article" date="2018" name="Nat. Ecol. Evol.">
        <title>Pezizomycetes genomes reveal the molecular basis of ectomycorrhizal truffle lifestyle.</title>
        <authorList>
            <person name="Murat C."/>
            <person name="Payen T."/>
            <person name="Noel B."/>
            <person name="Kuo A."/>
            <person name="Morin E."/>
            <person name="Chen J."/>
            <person name="Kohler A."/>
            <person name="Krizsan K."/>
            <person name="Balestrini R."/>
            <person name="Da Silva C."/>
            <person name="Montanini B."/>
            <person name="Hainaut M."/>
            <person name="Levati E."/>
            <person name="Barry K.W."/>
            <person name="Belfiori B."/>
            <person name="Cichocki N."/>
            <person name="Clum A."/>
            <person name="Dockter R.B."/>
            <person name="Fauchery L."/>
            <person name="Guy J."/>
            <person name="Iotti M."/>
            <person name="Le Tacon F."/>
            <person name="Lindquist E.A."/>
            <person name="Lipzen A."/>
            <person name="Malagnac F."/>
            <person name="Mello A."/>
            <person name="Molinier V."/>
            <person name="Miyauchi S."/>
            <person name="Poulain J."/>
            <person name="Riccioni C."/>
            <person name="Rubini A."/>
            <person name="Sitrit Y."/>
            <person name="Splivallo R."/>
            <person name="Traeger S."/>
            <person name="Wang M."/>
            <person name="Zifcakova L."/>
            <person name="Wipf D."/>
            <person name="Zambonelli A."/>
            <person name="Paolocci F."/>
            <person name="Nowrousian M."/>
            <person name="Ottonello S."/>
            <person name="Baldrian P."/>
            <person name="Spatafora J.W."/>
            <person name="Henrissat B."/>
            <person name="Nagy L.G."/>
            <person name="Aury J.M."/>
            <person name="Wincker P."/>
            <person name="Grigoriev I.V."/>
            <person name="Bonfante P."/>
            <person name="Martin F.M."/>
        </authorList>
    </citation>
    <scope>NUCLEOTIDE SEQUENCE [LARGE SCALE GENOMIC DNA]</scope>
    <source>
        <strain evidence="1 2">120613-1</strain>
    </source>
</reference>
<accession>A0A3N4K1Y9</accession>
<name>A0A3N4K1Y9_9PEZI</name>
<keyword evidence="2" id="KW-1185">Reference proteome</keyword>
<dbReference type="EMBL" id="ML120357">
    <property type="protein sequence ID" value="RPB04574.1"/>
    <property type="molecule type" value="Genomic_DNA"/>
</dbReference>
<organism evidence="1 2">
    <name type="scientific">Choiromyces venosus 120613-1</name>
    <dbReference type="NCBI Taxonomy" id="1336337"/>
    <lineage>
        <taxon>Eukaryota</taxon>
        <taxon>Fungi</taxon>
        <taxon>Dikarya</taxon>
        <taxon>Ascomycota</taxon>
        <taxon>Pezizomycotina</taxon>
        <taxon>Pezizomycetes</taxon>
        <taxon>Pezizales</taxon>
        <taxon>Tuberaceae</taxon>
        <taxon>Choiromyces</taxon>
    </lineage>
</organism>
<gene>
    <name evidence="1" type="ORF">L873DRAFT_1272267</name>
</gene>
<evidence type="ECO:0000313" key="1">
    <source>
        <dbReference type="EMBL" id="RPB04574.1"/>
    </source>
</evidence>
<proteinExistence type="predicted"/>